<evidence type="ECO:0000313" key="3">
    <source>
        <dbReference type="Proteomes" id="UP000269410"/>
    </source>
</evidence>
<evidence type="ECO:0000313" key="2">
    <source>
        <dbReference type="EMBL" id="RMD77708.1"/>
    </source>
</evidence>
<dbReference type="Proteomes" id="UP000269410">
    <property type="component" value="Unassembled WGS sequence"/>
</dbReference>
<feature type="non-terminal residue" evidence="2">
    <location>
        <position position="1"/>
    </location>
</feature>
<dbReference type="AlphaFoldDB" id="A0A3M0Z6E9"/>
<protein>
    <submittedName>
        <fullName evidence="2">Uncharacterized protein</fullName>
    </submittedName>
</protein>
<accession>A0A3M0Z6E9</accession>
<dbReference type="EMBL" id="RFKV01000007">
    <property type="protein sequence ID" value="RMD77708.1"/>
    <property type="molecule type" value="Genomic_DNA"/>
</dbReference>
<organism evidence="2 3">
    <name type="scientific">Candidatus Dojkabacteria bacterium</name>
    <dbReference type="NCBI Taxonomy" id="2099670"/>
    <lineage>
        <taxon>Bacteria</taxon>
        <taxon>Candidatus Dojkabacteria</taxon>
    </lineage>
</organism>
<keyword evidence="1" id="KW-1133">Transmembrane helix</keyword>
<feature type="transmembrane region" description="Helical" evidence="1">
    <location>
        <begin position="21"/>
        <end position="39"/>
    </location>
</feature>
<keyword evidence="1" id="KW-0472">Membrane</keyword>
<evidence type="ECO:0000256" key="1">
    <source>
        <dbReference type="SAM" id="Phobius"/>
    </source>
</evidence>
<feature type="transmembrane region" description="Helical" evidence="1">
    <location>
        <begin position="45"/>
        <end position="64"/>
    </location>
</feature>
<keyword evidence="1" id="KW-0812">Transmembrane</keyword>
<gene>
    <name evidence="2" type="ORF">D6810_00225</name>
</gene>
<proteinExistence type="predicted"/>
<name>A0A3M0Z6E9_9BACT</name>
<reference evidence="2 3" key="1">
    <citation type="submission" date="2018-10" db="EMBL/GenBank/DDBJ databases">
        <title>Thermophilic Lithotrophy and Phototrophy in an Intertidal, Iron-rich, Geothermal Spring.</title>
        <authorList>
            <person name="Ward L.M."/>
            <person name="Idei A."/>
            <person name="Nakagawa M."/>
            <person name="Ueno Y."/>
            <person name="Fischer W."/>
            <person name="Mcglynn S.E."/>
        </authorList>
    </citation>
    <scope>NUCLEOTIDE SEQUENCE [LARGE SCALE GENOMIC DNA]</scope>
    <source>
        <strain evidence="2">J137</strain>
    </source>
</reference>
<sequence length="78" mass="9337">TNHLNFFRLCSLAFRVYKKTYRWLMVLAISSILSLLNYLSNQSEFWVFMTSFVCTLTLFSVLILDLRSEILRLKHQEL</sequence>
<comment type="caution">
    <text evidence="2">The sequence shown here is derived from an EMBL/GenBank/DDBJ whole genome shotgun (WGS) entry which is preliminary data.</text>
</comment>